<evidence type="ECO:0000313" key="3">
    <source>
        <dbReference type="Proteomes" id="UP000288246"/>
    </source>
</evidence>
<protein>
    <submittedName>
        <fullName evidence="2">Uncharacterized protein</fullName>
    </submittedName>
</protein>
<evidence type="ECO:0000313" key="2">
    <source>
        <dbReference type="EMBL" id="GCD19021.1"/>
    </source>
</evidence>
<reference evidence="2 3" key="1">
    <citation type="submission" date="2018-11" db="EMBL/GenBank/DDBJ databases">
        <title>Draft genome sequence of Cellulomonas takizawaensis strain TKZ-21.</title>
        <authorList>
            <person name="Yamamura H."/>
            <person name="Hayashi T."/>
            <person name="Hamada M."/>
            <person name="Serisawa Y."/>
            <person name="Matsuyama K."/>
            <person name="Nakagawa Y."/>
            <person name="Otoguro M."/>
            <person name="Yanagida F."/>
            <person name="Hayakawa M."/>
        </authorList>
    </citation>
    <scope>NUCLEOTIDE SEQUENCE [LARGE SCALE GENOMIC DNA]</scope>
    <source>
        <strain evidence="2 3">TKZ-21</strain>
    </source>
</reference>
<feature type="transmembrane region" description="Helical" evidence="1">
    <location>
        <begin position="255"/>
        <end position="276"/>
    </location>
</feature>
<dbReference type="RefSeq" id="WP_124341567.1">
    <property type="nucleotide sequence ID" value="NZ_BHYL01000044.1"/>
</dbReference>
<keyword evidence="3" id="KW-1185">Reference proteome</keyword>
<keyword evidence="1" id="KW-0812">Transmembrane</keyword>
<dbReference type="OrthoDB" id="4515621at2"/>
<evidence type="ECO:0000256" key="1">
    <source>
        <dbReference type="SAM" id="Phobius"/>
    </source>
</evidence>
<accession>A0A401UWG4</accession>
<feature type="transmembrane region" description="Helical" evidence="1">
    <location>
        <begin position="168"/>
        <end position="195"/>
    </location>
</feature>
<name>A0A401UWG4_9CELL</name>
<feature type="transmembrane region" description="Helical" evidence="1">
    <location>
        <begin position="338"/>
        <end position="357"/>
    </location>
</feature>
<dbReference type="EMBL" id="BHYL01000044">
    <property type="protein sequence ID" value="GCD19021.1"/>
    <property type="molecule type" value="Genomic_DNA"/>
</dbReference>
<comment type="caution">
    <text evidence="2">The sequence shown here is derived from an EMBL/GenBank/DDBJ whole genome shotgun (WGS) entry which is preliminary data.</text>
</comment>
<gene>
    <name evidence="2" type="ORF">CTKZ_05830</name>
</gene>
<dbReference type="AlphaFoldDB" id="A0A401UWG4"/>
<feature type="transmembrane region" description="Helical" evidence="1">
    <location>
        <begin position="129"/>
        <end position="148"/>
    </location>
</feature>
<keyword evidence="1" id="KW-1133">Transmembrane helix</keyword>
<organism evidence="2 3">
    <name type="scientific">Cellulomonas algicola</name>
    <dbReference type="NCBI Taxonomy" id="2071633"/>
    <lineage>
        <taxon>Bacteria</taxon>
        <taxon>Bacillati</taxon>
        <taxon>Actinomycetota</taxon>
        <taxon>Actinomycetes</taxon>
        <taxon>Micrococcales</taxon>
        <taxon>Cellulomonadaceae</taxon>
        <taxon>Cellulomonas</taxon>
    </lineage>
</organism>
<feature type="transmembrane region" description="Helical" evidence="1">
    <location>
        <begin position="229"/>
        <end position="249"/>
    </location>
</feature>
<keyword evidence="1" id="KW-0472">Membrane</keyword>
<sequence>MTTTLDADLVTPSSVLRLHDLTTTPQGDRVVVGHPATGRFVALPAVGAQALALLAQGRTVADVERAVTPPDAPEPVDVLSFARSLVRLGFVAAVDESAVPAPAPQDVGPAGTGWAVAPRIRLPWLFGRTAGVLALLATLTSTVLVAAVPRVRPDALDLFFLASPAQSIAAVVVVTYVLAGVHELAHVLAAAALGVPARLRVTRRTYFLTFETNLTGLWALPPRRRVGPLLAGMGFDAFVLGAALALRTAGVGPDAFLAAVVMIELTAIVVQLFVFLRSDVYAVMTALLGCTSLDRTTRLLLRRSVRRLTPEQAAALAAAPARDLAVARWYRWVHVTGYALAAAFFVAVFLPSTWFMLRWVVESVLVHGPSTWAFWEALLLGVVVLSPRAVTGVVALRDLRARRARAVTPARVRPARRRARRAAAATR</sequence>
<proteinExistence type="predicted"/>
<feature type="transmembrane region" description="Helical" evidence="1">
    <location>
        <begin position="377"/>
        <end position="396"/>
    </location>
</feature>
<dbReference type="Proteomes" id="UP000288246">
    <property type="component" value="Unassembled WGS sequence"/>
</dbReference>